<accession>A0ABR6VWG9</accession>
<evidence type="ECO:0000313" key="2">
    <source>
        <dbReference type="EMBL" id="MBC3541269.1"/>
    </source>
</evidence>
<keyword evidence="1" id="KW-0472">Membrane</keyword>
<reference evidence="2 3" key="1">
    <citation type="journal article" date="2019" name="Int. J. Syst. Evol. Microbiol.">
        <title>Rufibacter sediminis sp. nov., isolated from freshwater lake sediment.</title>
        <authorList>
            <person name="Qu J.H."/>
            <person name="Zhang L.J."/>
            <person name="Fu Y.H."/>
            <person name="Li H.F."/>
        </authorList>
    </citation>
    <scope>NUCLEOTIDE SEQUENCE [LARGE SCALE GENOMIC DNA]</scope>
    <source>
        <strain evidence="2 3">H-1</strain>
    </source>
</reference>
<dbReference type="Proteomes" id="UP000659698">
    <property type="component" value="Unassembled WGS sequence"/>
</dbReference>
<keyword evidence="1" id="KW-0812">Transmembrane</keyword>
<keyword evidence="3" id="KW-1185">Reference proteome</keyword>
<sequence>MKTSSLPYFAATLLAVIGAALRMTHVIDKPVFYLMIAISIGWGIWGNLLSSSKKGK</sequence>
<name>A0ABR6VWG9_9BACT</name>
<evidence type="ECO:0000256" key="1">
    <source>
        <dbReference type="SAM" id="Phobius"/>
    </source>
</evidence>
<proteinExistence type="predicted"/>
<feature type="transmembrane region" description="Helical" evidence="1">
    <location>
        <begin position="32"/>
        <end position="50"/>
    </location>
</feature>
<dbReference type="EMBL" id="JACOAF010000041">
    <property type="protein sequence ID" value="MBC3541269.1"/>
    <property type="molecule type" value="Genomic_DNA"/>
</dbReference>
<evidence type="ECO:0000313" key="3">
    <source>
        <dbReference type="Proteomes" id="UP000659698"/>
    </source>
</evidence>
<protein>
    <submittedName>
        <fullName evidence="2">Uncharacterized protein</fullName>
    </submittedName>
</protein>
<comment type="caution">
    <text evidence="2">The sequence shown here is derived from an EMBL/GenBank/DDBJ whole genome shotgun (WGS) entry which is preliminary data.</text>
</comment>
<keyword evidence="1" id="KW-1133">Transmembrane helix</keyword>
<gene>
    <name evidence="2" type="ORF">H7U12_16360</name>
</gene>
<organism evidence="2 3">
    <name type="scientific">Rufibacter sediminis</name>
    <dbReference type="NCBI Taxonomy" id="2762756"/>
    <lineage>
        <taxon>Bacteria</taxon>
        <taxon>Pseudomonadati</taxon>
        <taxon>Bacteroidota</taxon>
        <taxon>Cytophagia</taxon>
        <taxon>Cytophagales</taxon>
        <taxon>Hymenobacteraceae</taxon>
        <taxon>Rufibacter</taxon>
    </lineage>
</organism>
<dbReference type="RefSeq" id="WP_186639973.1">
    <property type="nucleotide sequence ID" value="NZ_JACOAF010000041.1"/>
</dbReference>